<dbReference type="Pfam" id="PF01476">
    <property type="entry name" value="LysM"/>
    <property type="match status" value="1"/>
</dbReference>
<dbReference type="InterPro" id="IPR036779">
    <property type="entry name" value="LysM_dom_sf"/>
</dbReference>
<dbReference type="Proteomes" id="UP000326837">
    <property type="component" value="Chromosome"/>
</dbReference>
<accession>A0A5K7XER0</accession>
<evidence type="ECO:0000256" key="1">
    <source>
        <dbReference type="SAM" id="MobiDB-lite"/>
    </source>
</evidence>
<protein>
    <recommendedName>
        <fullName evidence="2">LysM domain-containing protein</fullName>
    </recommendedName>
</protein>
<evidence type="ECO:0000313" key="4">
    <source>
        <dbReference type="Proteomes" id="UP000326837"/>
    </source>
</evidence>
<name>A0A5K7XER0_9BACT</name>
<proteinExistence type="predicted"/>
<dbReference type="Gene3D" id="3.10.350.10">
    <property type="entry name" value="LysM domain"/>
    <property type="match status" value="1"/>
</dbReference>
<evidence type="ECO:0000313" key="3">
    <source>
        <dbReference type="EMBL" id="BBO34978.1"/>
    </source>
</evidence>
<dbReference type="EMBL" id="AP021861">
    <property type="protein sequence ID" value="BBO34978.1"/>
    <property type="molecule type" value="Genomic_DNA"/>
</dbReference>
<sequence length="129" mass="13255">MAASPAVAAPTPLAEQAAPPEQNPFAAVSLQAPQPYTTAKPPVADGVAPLPFALAPLPEMETAAATQTHVVHAGDSLESLAKRYLGDEARALELFDLNREVLENPHLLPIGAELAIPANAEAAATAQAH</sequence>
<evidence type="ECO:0000259" key="2">
    <source>
        <dbReference type="PROSITE" id="PS51782"/>
    </source>
</evidence>
<gene>
    <name evidence="3" type="ORF">PLANPX_4590</name>
</gene>
<keyword evidence="4" id="KW-1185">Reference proteome</keyword>
<dbReference type="PROSITE" id="PS51782">
    <property type="entry name" value="LYSM"/>
    <property type="match status" value="1"/>
</dbReference>
<dbReference type="AlphaFoldDB" id="A0A5K7XER0"/>
<feature type="domain" description="LysM" evidence="2">
    <location>
        <begin position="67"/>
        <end position="116"/>
    </location>
</feature>
<reference evidence="4" key="1">
    <citation type="submission" date="2019-10" db="EMBL/GenBank/DDBJ databases">
        <title>Lacipirellula parvula gen. nov., sp. nov., representing a lineage of planctomycetes widespread in freshwater anoxic habitats, and description of the family Lacipirellulaceae.</title>
        <authorList>
            <person name="Dedysh S.N."/>
            <person name="Kulichevskaya I.S."/>
            <person name="Beletsky A.V."/>
            <person name="Rakitin A.L."/>
            <person name="Mardanov A.V."/>
            <person name="Ivanova A.A."/>
            <person name="Saltykova V.X."/>
            <person name="Rijpstra W.I.C."/>
            <person name="Sinninghe Damste J.S."/>
            <person name="Ravin N.V."/>
        </authorList>
    </citation>
    <scope>NUCLEOTIDE SEQUENCE [LARGE SCALE GENOMIC DNA]</scope>
    <source>
        <strain evidence="4">PX69</strain>
    </source>
</reference>
<dbReference type="KEGG" id="lpav:PLANPX_4590"/>
<feature type="region of interest" description="Disordered" evidence="1">
    <location>
        <begin position="1"/>
        <end position="24"/>
    </location>
</feature>
<dbReference type="CDD" id="cd00118">
    <property type="entry name" value="LysM"/>
    <property type="match status" value="1"/>
</dbReference>
<organism evidence="3 4">
    <name type="scientific">Lacipirellula parvula</name>
    <dbReference type="NCBI Taxonomy" id="2650471"/>
    <lineage>
        <taxon>Bacteria</taxon>
        <taxon>Pseudomonadati</taxon>
        <taxon>Planctomycetota</taxon>
        <taxon>Planctomycetia</taxon>
        <taxon>Pirellulales</taxon>
        <taxon>Lacipirellulaceae</taxon>
        <taxon>Lacipirellula</taxon>
    </lineage>
</organism>
<dbReference type="InterPro" id="IPR018392">
    <property type="entry name" value="LysM"/>
</dbReference>